<sequence length="239" mass="26687">MISHPVWLFDLDNTLHHADAGIFRLINQHMTAYLAQQLALTPEAAGRLREDYWHRYGATLAGLQQHHPEISVPHFLQQSHPLPELLAVLVPMAGAAETLGRLKGRKAVFSNGPSFYVRALVQAMGIAHHFEALLGTDDFDFTYKPAEKAYLTVCRILNVPPEQCIMIDDSAANLHAAKALGMRTVWYGQQTHDLPFVDFAAADMAALCAWAAEDWQKSYYEAGDDLITIGRHPEIMTNQ</sequence>
<dbReference type="NCBIfam" id="TIGR01509">
    <property type="entry name" value="HAD-SF-IA-v3"/>
    <property type="match status" value="1"/>
</dbReference>
<keyword evidence="1" id="KW-0378">Hydrolase</keyword>
<dbReference type="NCBIfam" id="TIGR01993">
    <property type="entry name" value="Pyr-5-nucltdase"/>
    <property type="match status" value="1"/>
</dbReference>
<accession>A0AAE9KI40</accession>
<dbReference type="GO" id="GO:0016787">
    <property type="term" value="F:hydrolase activity"/>
    <property type="evidence" value="ECO:0007669"/>
    <property type="project" value="UniProtKB-KW"/>
</dbReference>
<dbReference type="PANTHER" id="PTHR12725:SF117">
    <property type="entry name" value="HALOACID DEHALOGENASE-LIKE HYDROLASE"/>
    <property type="match status" value="1"/>
</dbReference>
<dbReference type="Pfam" id="PF00702">
    <property type="entry name" value="Hydrolase"/>
    <property type="match status" value="1"/>
</dbReference>
<gene>
    <name evidence="1" type="ORF">EV680_10313</name>
    <name evidence="2" type="ORF">LVJ78_12310</name>
</gene>
<evidence type="ECO:0000313" key="4">
    <source>
        <dbReference type="Proteomes" id="UP000829756"/>
    </source>
</evidence>
<dbReference type="EMBL" id="CP091507">
    <property type="protein sequence ID" value="UOO80699.1"/>
    <property type="molecule type" value="Genomic_DNA"/>
</dbReference>
<dbReference type="PANTHER" id="PTHR12725">
    <property type="entry name" value="HALOACID DEHALOGENASE-LIKE HYDROLASE"/>
    <property type="match status" value="1"/>
</dbReference>
<dbReference type="SFLD" id="SFLDS00003">
    <property type="entry name" value="Haloacid_Dehalogenase"/>
    <property type="match status" value="1"/>
</dbReference>
<keyword evidence="3" id="KW-1185">Reference proteome</keyword>
<dbReference type="KEGG" id="usu:LVJ78_12310"/>
<dbReference type="Gene3D" id="1.10.150.450">
    <property type="match status" value="1"/>
</dbReference>
<dbReference type="AlphaFoldDB" id="A0AAE9KI40"/>
<evidence type="ECO:0000313" key="2">
    <source>
        <dbReference type="EMBL" id="UOO80699.1"/>
    </source>
</evidence>
<dbReference type="InterPro" id="IPR010237">
    <property type="entry name" value="Pyr-5-nucltdase"/>
</dbReference>
<evidence type="ECO:0000313" key="1">
    <source>
        <dbReference type="EMBL" id="TCP09273.1"/>
    </source>
</evidence>
<dbReference type="InterPro" id="IPR006439">
    <property type="entry name" value="HAD-SF_hydro_IA"/>
</dbReference>
<reference evidence="2" key="2">
    <citation type="submission" date="2021-12" db="EMBL/GenBank/DDBJ databases">
        <authorList>
            <person name="Veyrier F.J."/>
        </authorList>
    </citation>
    <scope>NUCLEOTIDE SEQUENCE</scope>
    <source>
        <strain evidence="2">1258/02</strain>
    </source>
</reference>
<protein>
    <submittedName>
        <fullName evidence="1">Hydrolase of the HAD superfamily</fullName>
    </submittedName>
    <submittedName>
        <fullName evidence="2">Pyrimidine 5'-nucleotidase</fullName>
    </submittedName>
</protein>
<dbReference type="Gene3D" id="3.40.50.1000">
    <property type="entry name" value="HAD superfamily/HAD-like"/>
    <property type="match status" value="1"/>
</dbReference>
<dbReference type="InterPro" id="IPR036412">
    <property type="entry name" value="HAD-like_sf"/>
</dbReference>
<dbReference type="EMBL" id="SLXE01000003">
    <property type="protein sequence ID" value="TCP09273.1"/>
    <property type="molecule type" value="Genomic_DNA"/>
</dbReference>
<reference evidence="1 3" key="1">
    <citation type="submission" date="2019-03" db="EMBL/GenBank/DDBJ databases">
        <title>Genomic Encyclopedia of Type Strains, Phase IV (KMG-IV): sequencing the most valuable type-strain genomes for metagenomic binning, comparative biology and taxonomic classification.</title>
        <authorList>
            <person name="Goeker M."/>
        </authorList>
    </citation>
    <scope>NUCLEOTIDE SEQUENCE [LARGE SCALE GENOMIC DNA]</scope>
    <source>
        <strain evidence="1 3">DSM 17474</strain>
    </source>
</reference>
<name>A0AAE9KI40_9NEIS</name>
<dbReference type="Proteomes" id="UP000294721">
    <property type="component" value="Unassembled WGS sequence"/>
</dbReference>
<dbReference type="InterPro" id="IPR023214">
    <property type="entry name" value="HAD_sf"/>
</dbReference>
<dbReference type="SFLD" id="SFLDG01132">
    <property type="entry name" value="C1.5.3:_5'-Nucleotidase_Like"/>
    <property type="match status" value="1"/>
</dbReference>
<proteinExistence type="predicted"/>
<dbReference type="SUPFAM" id="SSF56784">
    <property type="entry name" value="HAD-like"/>
    <property type="match status" value="1"/>
</dbReference>
<organism evidence="2 4">
    <name type="scientific">Uruburuella suis</name>
    <dbReference type="NCBI Taxonomy" id="252130"/>
    <lineage>
        <taxon>Bacteria</taxon>
        <taxon>Pseudomonadati</taxon>
        <taxon>Pseudomonadota</taxon>
        <taxon>Betaproteobacteria</taxon>
        <taxon>Neisseriales</taxon>
        <taxon>Neisseriaceae</taxon>
        <taxon>Uruburuella</taxon>
    </lineage>
</organism>
<dbReference type="Proteomes" id="UP000829756">
    <property type="component" value="Chromosome"/>
</dbReference>
<evidence type="ECO:0000313" key="3">
    <source>
        <dbReference type="Proteomes" id="UP000294721"/>
    </source>
</evidence>
<dbReference type="SFLD" id="SFLDG01129">
    <property type="entry name" value="C1.5:_HAD__Beta-PGM__Phosphata"/>
    <property type="match status" value="1"/>
</dbReference>
<reference evidence="2" key="3">
    <citation type="journal article" date="2022" name="Res Sq">
        <title>Evolution of multicellular longitudinally dividing oral cavity symbionts (Neisseriaceae).</title>
        <authorList>
            <person name="Nyongesa S."/>
            <person name="Weber P."/>
            <person name="Bernet E."/>
            <person name="Pullido F."/>
            <person name="Nieckarz M."/>
            <person name="Delaby M."/>
            <person name="Nieves C."/>
            <person name="Viehboeck T."/>
            <person name="Krause N."/>
            <person name="Rivera-Millot A."/>
            <person name="Nakamura A."/>
            <person name="Vischer N."/>
            <person name="VanNieuwenhze M."/>
            <person name="Brun Y."/>
            <person name="Cava F."/>
            <person name="Bulgheresi S."/>
            <person name="Veyrier F."/>
        </authorList>
    </citation>
    <scope>NUCLEOTIDE SEQUENCE</scope>
    <source>
        <strain evidence="2">1258/02</strain>
    </source>
</reference>